<dbReference type="UniPathway" id="UPA00559"/>
<dbReference type="GO" id="GO:0046872">
    <property type="term" value="F:metal ion binding"/>
    <property type="evidence" value="ECO:0007669"/>
    <property type="project" value="UniProtKB-KW"/>
</dbReference>
<dbReference type="InterPro" id="IPR042263">
    <property type="entry name" value="DPH1/DPH2_1"/>
</dbReference>
<protein>
    <recommendedName>
        <fullName evidence="3 10">2-(3-amino-3-carboxypropyl)histidine synthase</fullName>
        <ecNumber evidence="3 10">2.5.1.108</ecNumber>
    </recommendedName>
</protein>
<dbReference type="NCBIfam" id="TIGR03682">
    <property type="entry name" value="arCOG04112"/>
    <property type="match status" value="1"/>
</dbReference>
<keyword evidence="4 10" id="KW-0808">Transferase</keyword>
<keyword evidence="10" id="KW-0004">4Fe-4S</keyword>
<keyword evidence="12" id="KW-1185">Reference proteome</keyword>
<sequence length="334" mass="38083">MTEQKQEAREQWNYEELSEVLEEVKKEGYDKVALQGPDGIKDELITYADKLRNEGIEPVMIGASTFGACGIADEKAERMGAEALIHVGHTRFLHPEGADMDDFNVYYLPYREDREIMPTLREHYEEIEEETVGLVGVTQYMDRAEEAREFLEEKGYEVVEGKTGLRTTEPGQVLGCDAGAAHNIAEKVDAFVFLGSGHFHPSQVSETGEKVYVVDPYEEHIWVEPANSLDDETRAEHARVIKHKDKKKWGIVTSSKKGQNYRRAVQIAKEKLEKHGKDVYVFVEDRIFEPDYKGYGIDVYVNCACPRMTKDWQDLAFVSPDALSVLDEVEIEHE</sequence>
<organism evidence="11 12">
    <name type="scientific">Candidatus Nanohalobium constans</name>
    <dbReference type="NCBI Taxonomy" id="2565781"/>
    <lineage>
        <taxon>Archaea</taxon>
        <taxon>Candidatus Nanohalarchaeota</taxon>
        <taxon>Candidatus Nanohalobia</taxon>
        <taxon>Candidatus Nanohalobiales</taxon>
        <taxon>Candidatus Nanohalobiaceae</taxon>
        <taxon>Candidatus Nanohalobium</taxon>
    </lineage>
</organism>
<evidence type="ECO:0000256" key="8">
    <source>
        <dbReference type="ARBA" id="ARBA00023014"/>
    </source>
</evidence>
<evidence type="ECO:0000313" key="11">
    <source>
        <dbReference type="EMBL" id="QGA81011.1"/>
    </source>
</evidence>
<evidence type="ECO:0000256" key="5">
    <source>
        <dbReference type="ARBA" id="ARBA00022691"/>
    </source>
</evidence>
<evidence type="ECO:0000256" key="7">
    <source>
        <dbReference type="ARBA" id="ARBA00023004"/>
    </source>
</evidence>
<evidence type="ECO:0000256" key="9">
    <source>
        <dbReference type="ARBA" id="ARBA00048403"/>
    </source>
</evidence>
<keyword evidence="5 10" id="KW-0949">S-adenosyl-L-methionine</keyword>
<evidence type="ECO:0000256" key="3">
    <source>
        <dbReference type="ARBA" id="ARBA00012221"/>
    </source>
</evidence>
<dbReference type="Gene3D" id="3.40.50.11860">
    <property type="entry name" value="Diphthamide synthesis DPH1/DPH2 domain 3"/>
    <property type="match status" value="1"/>
</dbReference>
<dbReference type="InterPro" id="IPR035435">
    <property type="entry name" value="DPH1/DPH2_euk_archaea"/>
</dbReference>
<dbReference type="EC" id="2.5.1.108" evidence="3 10"/>
<gene>
    <name evidence="11" type="primary">dph2</name>
    <name evidence="11" type="ORF">LC1Nh_1144</name>
</gene>
<dbReference type="Gene3D" id="3.40.50.11850">
    <property type="entry name" value="Diphthamide synthesis DPH1/DPH2 domain 2"/>
    <property type="match status" value="1"/>
</dbReference>
<dbReference type="RefSeq" id="WP_153550759.1">
    <property type="nucleotide sequence ID" value="NZ_CP040089.1"/>
</dbReference>
<evidence type="ECO:0000256" key="4">
    <source>
        <dbReference type="ARBA" id="ARBA00022679"/>
    </source>
</evidence>
<dbReference type="GeneID" id="42365542"/>
<dbReference type="Proteomes" id="UP000377803">
    <property type="component" value="Chromosome"/>
</dbReference>
<dbReference type="InterPro" id="IPR016435">
    <property type="entry name" value="DPH1/DPH2"/>
</dbReference>
<dbReference type="GO" id="GO:0051539">
    <property type="term" value="F:4 iron, 4 sulfur cluster binding"/>
    <property type="evidence" value="ECO:0007669"/>
    <property type="project" value="UniProtKB-UniRule"/>
</dbReference>
<dbReference type="InterPro" id="IPR022428">
    <property type="entry name" value="Dph2_arc"/>
</dbReference>
<dbReference type="Gene3D" id="3.40.50.11840">
    <property type="entry name" value="Diphthamide synthesis DPH1/DPH2 domain 1"/>
    <property type="match status" value="1"/>
</dbReference>
<keyword evidence="8 10" id="KW-0411">Iron-sulfur</keyword>
<dbReference type="KEGG" id="ncon:LC1Nh_1144"/>
<dbReference type="PANTHER" id="PTHR10762">
    <property type="entry name" value="DIPHTHAMIDE BIOSYNTHESIS PROTEIN"/>
    <property type="match status" value="1"/>
</dbReference>
<evidence type="ECO:0000313" key="12">
    <source>
        <dbReference type="Proteomes" id="UP000377803"/>
    </source>
</evidence>
<keyword evidence="7 10" id="KW-0408">Iron</keyword>
<name>A0A5Q0UI48_9ARCH</name>
<comment type="pathway">
    <text evidence="2 10">Protein modification; peptidyl-diphthamide biosynthesis.</text>
</comment>
<dbReference type="PIRSF" id="PIRSF004967">
    <property type="entry name" value="DPH1"/>
    <property type="match status" value="1"/>
</dbReference>
<comment type="similarity">
    <text evidence="10">Belongs to the DPH1/DPH2 family.</text>
</comment>
<comment type="cofactor">
    <cofactor evidence="1 10">
        <name>[4Fe-4S] cluster</name>
        <dbReference type="ChEBI" id="CHEBI:49883"/>
    </cofactor>
</comment>
<proteinExistence type="inferred from homology"/>
<comment type="function">
    <text evidence="10">Catalyzes the first step of diphthamide biosynthesis, i.e. the transfer of the 3-amino-3-carboxypropyl group from S-adenosyl-L-methionine (SAM) to the C2 position of the imidazole ring of the target histidine residue in translation elongation factor 2 (EF-2).</text>
</comment>
<dbReference type="InterPro" id="IPR042265">
    <property type="entry name" value="DPH1/DPH2_3"/>
</dbReference>
<dbReference type="Pfam" id="PF01866">
    <property type="entry name" value="Diphthamide_syn"/>
    <property type="match status" value="1"/>
</dbReference>
<dbReference type="AlphaFoldDB" id="A0A5Q0UI48"/>
<evidence type="ECO:0000256" key="10">
    <source>
        <dbReference type="PIRNR" id="PIRNR004967"/>
    </source>
</evidence>
<dbReference type="OrthoDB" id="314at2157"/>
<dbReference type="NCBIfam" id="TIGR00322">
    <property type="entry name" value="diphth2_R"/>
    <property type="match status" value="1"/>
</dbReference>
<accession>A0A5Q0UI48</accession>
<comment type="catalytic activity">
    <reaction evidence="9 10">
        <text>L-histidyl-[translation elongation factor 2] + S-adenosyl-L-methionine = 2-[(3S)-amino-3-carboxypropyl]-L-histidyl-[translation elongation factor 2] + S-methyl-5'-thioadenosine + H(+)</text>
        <dbReference type="Rhea" id="RHEA:36783"/>
        <dbReference type="Rhea" id="RHEA-COMP:9748"/>
        <dbReference type="Rhea" id="RHEA-COMP:9749"/>
        <dbReference type="ChEBI" id="CHEBI:15378"/>
        <dbReference type="ChEBI" id="CHEBI:17509"/>
        <dbReference type="ChEBI" id="CHEBI:29979"/>
        <dbReference type="ChEBI" id="CHEBI:59789"/>
        <dbReference type="ChEBI" id="CHEBI:73995"/>
        <dbReference type="EC" id="2.5.1.108"/>
    </reaction>
</comment>
<dbReference type="InterPro" id="IPR042264">
    <property type="entry name" value="DPH1/DPH2_2"/>
</dbReference>
<keyword evidence="6 10" id="KW-0479">Metal-binding</keyword>
<dbReference type="PANTHER" id="PTHR10762:SF1">
    <property type="entry name" value="2-(3-AMINO-3-CARBOXYPROPYL)HISTIDINE SYNTHASE SUBUNIT 1"/>
    <property type="match status" value="1"/>
</dbReference>
<dbReference type="EMBL" id="CP040089">
    <property type="protein sequence ID" value="QGA81011.1"/>
    <property type="molecule type" value="Genomic_DNA"/>
</dbReference>
<reference evidence="12" key="1">
    <citation type="submission" date="2019-05" db="EMBL/GenBank/DDBJ databases">
        <title>Candidatus Nanohalobium constans, a novel model system to study the DPANN nano-sized archaea: genomic and physiological characterization of a nanoarchaeon co-cultured with its chitinotrophic host.</title>
        <authorList>
            <person name="La Cono V."/>
            <person name="Arcadi E."/>
            <person name="Crisafi F."/>
            <person name="Denaro R."/>
            <person name="La Spada G."/>
            <person name="Messina E."/>
            <person name="Smedile F."/>
            <person name="Toshchakov S.V."/>
            <person name="Shevchenko M.A."/>
            <person name="Golyshin P.N."/>
            <person name="Golyshina O.V."/>
            <person name="Ferrer M."/>
            <person name="Rohde M."/>
            <person name="Mushegian A."/>
            <person name="Sorokin D.Y."/>
            <person name="Giuliano L."/>
            <person name="Yakimov M.M."/>
        </authorList>
    </citation>
    <scope>NUCLEOTIDE SEQUENCE [LARGE SCALE GENOMIC DNA]</scope>
    <source>
        <strain evidence="12">LC1Nh</strain>
    </source>
</reference>
<dbReference type="SFLD" id="SFLDS00032">
    <property type="entry name" value="Radical_SAM_3-amino-3-carboxyp"/>
    <property type="match status" value="1"/>
</dbReference>
<dbReference type="GO" id="GO:0090560">
    <property type="term" value="F:2-(3-amino-3-carboxypropyl)histidine synthase activity"/>
    <property type="evidence" value="ECO:0007669"/>
    <property type="project" value="UniProtKB-UniRule"/>
</dbReference>
<evidence type="ECO:0000256" key="6">
    <source>
        <dbReference type="ARBA" id="ARBA00022723"/>
    </source>
</evidence>
<dbReference type="GO" id="GO:0017183">
    <property type="term" value="P:protein histidyl modification to diphthamide"/>
    <property type="evidence" value="ECO:0007669"/>
    <property type="project" value="UniProtKB-UniRule"/>
</dbReference>
<evidence type="ECO:0000256" key="2">
    <source>
        <dbReference type="ARBA" id="ARBA00005156"/>
    </source>
</evidence>
<evidence type="ECO:0000256" key="1">
    <source>
        <dbReference type="ARBA" id="ARBA00001966"/>
    </source>
</evidence>